<dbReference type="Pfam" id="PF13377">
    <property type="entry name" value="Peripla_BP_3"/>
    <property type="match status" value="1"/>
</dbReference>
<evidence type="ECO:0000256" key="3">
    <source>
        <dbReference type="ARBA" id="ARBA00023163"/>
    </source>
</evidence>
<feature type="domain" description="HTH lacI-type" evidence="4">
    <location>
        <begin position="4"/>
        <end position="59"/>
    </location>
</feature>
<dbReference type="GO" id="GO:0003700">
    <property type="term" value="F:DNA-binding transcription factor activity"/>
    <property type="evidence" value="ECO:0007669"/>
    <property type="project" value="TreeGrafter"/>
</dbReference>
<dbReference type="PROSITE" id="PS50932">
    <property type="entry name" value="HTH_LACI_2"/>
    <property type="match status" value="1"/>
</dbReference>
<sequence length="343" mass="35740">MAAVRLQDVAAAAGVSQATASRVLNGSSRVPGEGVADRVRAAAADLGYVPNAQAQALARSSTGVIGLVVHDVADPYFSSIVRGVQNEARAAGKLVLLASTERDFDIERQSVSTFISHRADAIILAGSRQSGDLDRDLEKEFAAYRKNDGKVVVIGQPLPFGAAVEPENFAASAQLAEALVGEGHRRFAVIGGPGNIRTSVDRRNGFVDALARHGLTPEIEVAGDFSRDGGYSAARRLAAALELQPSHGTPPCVFAVTDVMAIGAIAAWRGLGLQVPTDVCVAGFDDIPTLRDHFPSLTTVALSLVEIGERAVQLALSDSAASQSLHEYAPGTVVLRASSALSR</sequence>
<reference evidence="5 6" key="1">
    <citation type="submission" date="2016-03" db="EMBL/GenBank/DDBJ databases">
        <title>Genome sequence of Rhodococcus kyotonensis KB10.</title>
        <authorList>
            <person name="Jeong H."/>
            <person name="Hong C.E."/>
            <person name="Jo S.H."/>
            <person name="Park J.M."/>
        </authorList>
    </citation>
    <scope>NUCLEOTIDE SEQUENCE [LARGE SCALE GENOMIC DNA]</scope>
    <source>
        <strain evidence="5 6">KB10</strain>
    </source>
</reference>
<dbReference type="PANTHER" id="PTHR30146:SF153">
    <property type="entry name" value="LACTOSE OPERON REPRESSOR"/>
    <property type="match status" value="1"/>
</dbReference>
<dbReference type="EMBL" id="LVHI01000017">
    <property type="protein sequence ID" value="OAK53593.1"/>
    <property type="molecule type" value="Genomic_DNA"/>
</dbReference>
<keyword evidence="3" id="KW-0804">Transcription</keyword>
<evidence type="ECO:0000259" key="4">
    <source>
        <dbReference type="PROSITE" id="PS50932"/>
    </source>
</evidence>
<dbReference type="InterPro" id="IPR010982">
    <property type="entry name" value="Lambda_DNA-bd_dom_sf"/>
</dbReference>
<dbReference type="SUPFAM" id="SSF53822">
    <property type="entry name" value="Periplasmic binding protein-like I"/>
    <property type="match status" value="1"/>
</dbReference>
<dbReference type="InterPro" id="IPR046335">
    <property type="entry name" value="LacI/GalR-like_sensor"/>
</dbReference>
<evidence type="ECO:0000313" key="6">
    <source>
        <dbReference type="Proteomes" id="UP000077519"/>
    </source>
</evidence>
<dbReference type="GO" id="GO:0000976">
    <property type="term" value="F:transcription cis-regulatory region binding"/>
    <property type="evidence" value="ECO:0007669"/>
    <property type="project" value="TreeGrafter"/>
</dbReference>
<dbReference type="InterPro" id="IPR000843">
    <property type="entry name" value="HTH_LacI"/>
</dbReference>
<name>A0A177YDI1_9NOCA</name>
<keyword evidence="1" id="KW-0805">Transcription regulation</keyword>
<proteinExistence type="predicted"/>
<protein>
    <submittedName>
        <fullName evidence="5">Transcriptional regulator</fullName>
    </submittedName>
</protein>
<dbReference type="SUPFAM" id="SSF47413">
    <property type="entry name" value="lambda repressor-like DNA-binding domains"/>
    <property type="match status" value="1"/>
</dbReference>
<keyword evidence="2" id="KW-0238">DNA-binding</keyword>
<dbReference type="PROSITE" id="PS00356">
    <property type="entry name" value="HTH_LACI_1"/>
    <property type="match status" value="1"/>
</dbReference>
<evidence type="ECO:0000313" key="5">
    <source>
        <dbReference type="EMBL" id="OAK53593.1"/>
    </source>
</evidence>
<dbReference type="CDD" id="cd01392">
    <property type="entry name" value="HTH_LacI"/>
    <property type="match status" value="1"/>
</dbReference>
<dbReference type="Pfam" id="PF00356">
    <property type="entry name" value="LacI"/>
    <property type="match status" value="1"/>
</dbReference>
<keyword evidence="6" id="KW-1185">Reference proteome</keyword>
<dbReference type="Gene3D" id="1.10.260.40">
    <property type="entry name" value="lambda repressor-like DNA-binding domains"/>
    <property type="match status" value="1"/>
</dbReference>
<gene>
    <name evidence="5" type="ORF">A3K89_22745</name>
</gene>
<accession>A0A177YDI1</accession>
<dbReference type="Gene3D" id="3.40.50.2300">
    <property type="match status" value="2"/>
</dbReference>
<comment type="caution">
    <text evidence="5">The sequence shown here is derived from an EMBL/GenBank/DDBJ whole genome shotgun (WGS) entry which is preliminary data.</text>
</comment>
<dbReference type="PANTHER" id="PTHR30146">
    <property type="entry name" value="LACI-RELATED TRANSCRIPTIONAL REPRESSOR"/>
    <property type="match status" value="1"/>
</dbReference>
<organism evidence="5 6">
    <name type="scientific">Rhodococcoides kyotonense</name>
    <dbReference type="NCBI Taxonomy" id="398843"/>
    <lineage>
        <taxon>Bacteria</taxon>
        <taxon>Bacillati</taxon>
        <taxon>Actinomycetota</taxon>
        <taxon>Actinomycetes</taxon>
        <taxon>Mycobacteriales</taxon>
        <taxon>Nocardiaceae</taxon>
        <taxon>Rhodococcoides</taxon>
    </lineage>
</organism>
<dbReference type="AlphaFoldDB" id="A0A177YDI1"/>
<dbReference type="RefSeq" id="WP_068427109.1">
    <property type="nucleotide sequence ID" value="NZ_LVHI01000017.1"/>
</dbReference>
<dbReference type="InterPro" id="IPR028082">
    <property type="entry name" value="Peripla_BP_I"/>
</dbReference>
<dbReference type="Proteomes" id="UP000077519">
    <property type="component" value="Unassembled WGS sequence"/>
</dbReference>
<dbReference type="SMART" id="SM00354">
    <property type="entry name" value="HTH_LACI"/>
    <property type="match status" value="1"/>
</dbReference>
<evidence type="ECO:0000256" key="2">
    <source>
        <dbReference type="ARBA" id="ARBA00023125"/>
    </source>
</evidence>
<dbReference type="CDD" id="cd06267">
    <property type="entry name" value="PBP1_LacI_sugar_binding-like"/>
    <property type="match status" value="1"/>
</dbReference>
<evidence type="ECO:0000256" key="1">
    <source>
        <dbReference type="ARBA" id="ARBA00023015"/>
    </source>
</evidence>